<evidence type="ECO:0000256" key="10">
    <source>
        <dbReference type="PROSITE-ProRule" id="PRU01360"/>
    </source>
</evidence>
<evidence type="ECO:0000259" key="14">
    <source>
        <dbReference type="Pfam" id="PF07715"/>
    </source>
</evidence>
<evidence type="ECO:0000256" key="8">
    <source>
        <dbReference type="ARBA" id="ARBA00023136"/>
    </source>
</evidence>
<evidence type="ECO:0000256" key="6">
    <source>
        <dbReference type="ARBA" id="ARBA00023065"/>
    </source>
</evidence>
<evidence type="ECO:0000256" key="1">
    <source>
        <dbReference type="ARBA" id="ARBA00004571"/>
    </source>
</evidence>
<dbReference type="GO" id="GO:0006811">
    <property type="term" value="P:monoatomic ion transport"/>
    <property type="evidence" value="ECO:0007669"/>
    <property type="project" value="UniProtKB-KW"/>
</dbReference>
<evidence type="ECO:0008006" key="17">
    <source>
        <dbReference type="Google" id="ProtNLM"/>
    </source>
</evidence>
<reference evidence="15 16" key="1">
    <citation type="journal article" date="2017" name="ISME J.">
        <title>Potential for microbial H2 and metal transformations associated with novel bacteria and archaea in deep terrestrial subsurface sediments.</title>
        <authorList>
            <person name="Hernsdorf A.W."/>
            <person name="Amano Y."/>
            <person name="Miyakawa K."/>
            <person name="Ise K."/>
            <person name="Suzuki Y."/>
            <person name="Anantharaman K."/>
            <person name="Probst A."/>
            <person name="Burstein D."/>
            <person name="Thomas B.C."/>
            <person name="Banfield J.F."/>
        </authorList>
    </citation>
    <scope>NUCLEOTIDE SEQUENCE [LARGE SCALE GENOMIC DNA]</scope>
    <source>
        <strain evidence="15">HGW-Wallbacteria-1</strain>
    </source>
</reference>
<keyword evidence="3 10" id="KW-1134">Transmembrane beta strand</keyword>
<evidence type="ECO:0000313" key="15">
    <source>
        <dbReference type="EMBL" id="PKK90225.1"/>
    </source>
</evidence>
<evidence type="ECO:0000256" key="3">
    <source>
        <dbReference type="ARBA" id="ARBA00022452"/>
    </source>
</evidence>
<protein>
    <recommendedName>
        <fullName evidence="17">TonB-dependent receptor plug domain-containing protein</fullName>
    </recommendedName>
</protein>
<dbReference type="Gene3D" id="2.170.130.10">
    <property type="entry name" value="TonB-dependent receptor, plug domain"/>
    <property type="match status" value="1"/>
</dbReference>
<keyword evidence="9 10" id="KW-0998">Cell outer membrane</keyword>
<dbReference type="Gene3D" id="2.40.170.20">
    <property type="entry name" value="TonB-dependent receptor, beta-barrel domain"/>
    <property type="match status" value="1"/>
</dbReference>
<feature type="domain" description="TonB-dependent receptor plug" evidence="14">
    <location>
        <begin position="103"/>
        <end position="205"/>
    </location>
</feature>
<evidence type="ECO:0000259" key="13">
    <source>
        <dbReference type="Pfam" id="PF00593"/>
    </source>
</evidence>
<keyword evidence="7 11" id="KW-0798">TonB box</keyword>
<evidence type="ECO:0000313" key="16">
    <source>
        <dbReference type="Proteomes" id="UP000233256"/>
    </source>
</evidence>
<keyword evidence="5" id="KW-0732">Signal</keyword>
<dbReference type="InterPro" id="IPR036942">
    <property type="entry name" value="Beta-barrel_TonB_sf"/>
</dbReference>
<feature type="domain" description="TonB-dependent receptor-like beta-barrel" evidence="13">
    <location>
        <begin position="318"/>
        <end position="665"/>
    </location>
</feature>
<keyword evidence="6" id="KW-0406">Ion transport</keyword>
<dbReference type="EMBL" id="PGXC01000007">
    <property type="protein sequence ID" value="PKK90225.1"/>
    <property type="molecule type" value="Genomic_DNA"/>
</dbReference>
<evidence type="ECO:0000256" key="5">
    <source>
        <dbReference type="ARBA" id="ARBA00022729"/>
    </source>
</evidence>
<dbReference type="InterPro" id="IPR037066">
    <property type="entry name" value="Plug_dom_sf"/>
</dbReference>
<dbReference type="PROSITE" id="PS52016">
    <property type="entry name" value="TONB_DEPENDENT_REC_3"/>
    <property type="match status" value="1"/>
</dbReference>
<dbReference type="GO" id="GO:0009279">
    <property type="term" value="C:cell outer membrane"/>
    <property type="evidence" value="ECO:0007669"/>
    <property type="project" value="UniProtKB-SubCell"/>
</dbReference>
<keyword evidence="12" id="KW-1133">Transmembrane helix</keyword>
<dbReference type="InterPro" id="IPR000531">
    <property type="entry name" value="Beta-barrel_TonB"/>
</dbReference>
<evidence type="ECO:0000256" key="9">
    <source>
        <dbReference type="ARBA" id="ARBA00023237"/>
    </source>
</evidence>
<evidence type="ECO:0000256" key="2">
    <source>
        <dbReference type="ARBA" id="ARBA00022448"/>
    </source>
</evidence>
<keyword evidence="4 10" id="KW-0812">Transmembrane</keyword>
<evidence type="ECO:0000256" key="7">
    <source>
        <dbReference type="ARBA" id="ARBA00023077"/>
    </source>
</evidence>
<gene>
    <name evidence="15" type="ORF">CVV64_10890</name>
</gene>
<sequence>MLLKAVSPVYCPPGKYPRLKENPVTKLFNSLHLVTLSTIIATIAIIVIYPAALPISPASASSSLYPVSEQIIPGKSELGIPEVEEIIFSADRIPMSHEISTACISVVPYLDMESSPRKNLTELLSNIPSLDSVQSSALSGPGSIFLRGANAGHTTILLNGIRLRDPIAPNGALDTTLLTTTGLDRVEVVRGPMSSSWGSDAMGGVIGLHTIQGEGDPTGELSLLYGSEDTFQKSLAFSGSEKKLSFSVAADILTSSGISMAGAIHGNTERDASNSEVLTVDFNQKMTREANLGLFLRTQRRKNHIDDSGGLNGDDPDRRTGSMLNTGALKLEVKNSSAIHRFILSRSKSRRTDHDATNPDEFMGYLASTFSGTSEDAEWQMMKNLPRGTIQTGLAWSRDTGESRLESMTQFGPFTSIFSRMAMENRSAFLSTAWKINSTMDRNGNCSSIFGMALRNDSRKNGDSKTTYRISLGHQLTDRFKLRMNFGTGFKSPTLYQLHAPDYGDRNLRSETSRGWDISLESTTDETGKISLTWFANTIEQLIDFNMVTWKYLNLSKAHTQGVEAQWFLPDKPWGQFSLFLSTLKAINEETGERLPRRARLRGGITFRKEWRKLAFTAKLTHQSGAQDLAGWPAALISMDRSTIMDIDLIYRLKQYVTVQASVRDLGNQSAEPVTGYGSEGRTFHAGVRFCF</sequence>
<dbReference type="SUPFAM" id="SSF56935">
    <property type="entry name" value="Porins"/>
    <property type="match status" value="1"/>
</dbReference>
<dbReference type="Proteomes" id="UP000233256">
    <property type="component" value="Unassembled WGS sequence"/>
</dbReference>
<dbReference type="Pfam" id="PF00593">
    <property type="entry name" value="TonB_dep_Rec_b-barrel"/>
    <property type="match status" value="1"/>
</dbReference>
<dbReference type="PANTHER" id="PTHR30069:SF53">
    <property type="entry name" value="COLICIN I RECEPTOR-RELATED"/>
    <property type="match status" value="1"/>
</dbReference>
<keyword evidence="2 10" id="KW-0813">Transport</keyword>
<comment type="subcellular location">
    <subcellularLocation>
        <location evidence="1 10">Cell outer membrane</location>
        <topology evidence="1 10">Multi-pass membrane protein</topology>
    </subcellularLocation>
</comment>
<evidence type="ECO:0000256" key="12">
    <source>
        <dbReference type="SAM" id="Phobius"/>
    </source>
</evidence>
<dbReference type="InterPro" id="IPR012910">
    <property type="entry name" value="Plug_dom"/>
</dbReference>
<comment type="similarity">
    <text evidence="10 11">Belongs to the TonB-dependent receptor family.</text>
</comment>
<dbReference type="InterPro" id="IPR039426">
    <property type="entry name" value="TonB-dep_rcpt-like"/>
</dbReference>
<dbReference type="PANTHER" id="PTHR30069">
    <property type="entry name" value="TONB-DEPENDENT OUTER MEMBRANE RECEPTOR"/>
    <property type="match status" value="1"/>
</dbReference>
<evidence type="ECO:0000256" key="4">
    <source>
        <dbReference type="ARBA" id="ARBA00022692"/>
    </source>
</evidence>
<keyword evidence="8 10" id="KW-0472">Membrane</keyword>
<organism evidence="15 16">
    <name type="scientific">Candidatus Wallbacteria bacterium HGW-Wallbacteria-1</name>
    <dbReference type="NCBI Taxonomy" id="2013854"/>
    <lineage>
        <taxon>Bacteria</taxon>
        <taxon>Candidatus Walliibacteriota</taxon>
    </lineage>
</organism>
<feature type="transmembrane region" description="Helical" evidence="12">
    <location>
        <begin position="27"/>
        <end position="52"/>
    </location>
</feature>
<proteinExistence type="inferred from homology"/>
<dbReference type="AlphaFoldDB" id="A0A2N1PPG2"/>
<evidence type="ECO:0000256" key="11">
    <source>
        <dbReference type="RuleBase" id="RU003357"/>
    </source>
</evidence>
<name>A0A2N1PPG2_9BACT</name>
<dbReference type="GO" id="GO:0015889">
    <property type="term" value="P:cobalamin transport"/>
    <property type="evidence" value="ECO:0007669"/>
    <property type="project" value="TreeGrafter"/>
</dbReference>
<dbReference type="Pfam" id="PF07715">
    <property type="entry name" value="Plug"/>
    <property type="match status" value="1"/>
</dbReference>
<comment type="caution">
    <text evidence="15">The sequence shown here is derived from an EMBL/GenBank/DDBJ whole genome shotgun (WGS) entry which is preliminary data.</text>
</comment>
<accession>A0A2N1PPG2</accession>